<dbReference type="Proteomes" id="UP000503349">
    <property type="component" value="Chromosome 19"/>
</dbReference>
<evidence type="ECO:0000313" key="2">
    <source>
        <dbReference type="EMBL" id="KAF3703482.1"/>
    </source>
</evidence>
<evidence type="ECO:0000313" key="3">
    <source>
        <dbReference type="Proteomes" id="UP000503349"/>
    </source>
</evidence>
<evidence type="ECO:0000256" key="1">
    <source>
        <dbReference type="SAM" id="Phobius"/>
    </source>
</evidence>
<accession>A0A6G1QLN9</accession>
<keyword evidence="1" id="KW-0472">Membrane</keyword>
<keyword evidence="1" id="KW-1133">Transmembrane helix</keyword>
<dbReference type="AlphaFoldDB" id="A0A6G1QLN9"/>
<feature type="transmembrane region" description="Helical" evidence="1">
    <location>
        <begin position="36"/>
        <end position="54"/>
    </location>
</feature>
<name>A0A6G1QLN9_CHAAH</name>
<reference evidence="3" key="2">
    <citation type="submission" date="2019-02" db="EMBL/GenBank/DDBJ databases">
        <title>Opniocepnalus argus Var Kimnra genome.</title>
        <authorList>
            <person name="Zhou C."/>
            <person name="Xiao S."/>
        </authorList>
    </citation>
    <scope>NUCLEOTIDE SEQUENCE [LARGE SCALE GENOMIC DNA]</scope>
</reference>
<sequence>MSTHTKPKDSVCVCMGTDKITDLKVQLAPVQPRFSLNYSFMLWFGFWVCFKVCFLTQKAGKTSLILDEQHHLAVQS</sequence>
<organism evidence="2 3">
    <name type="scientific">Channa argus</name>
    <name type="common">Northern snakehead</name>
    <name type="synonym">Ophicephalus argus</name>
    <dbReference type="NCBI Taxonomy" id="215402"/>
    <lineage>
        <taxon>Eukaryota</taxon>
        <taxon>Metazoa</taxon>
        <taxon>Chordata</taxon>
        <taxon>Craniata</taxon>
        <taxon>Vertebrata</taxon>
        <taxon>Euteleostomi</taxon>
        <taxon>Actinopterygii</taxon>
        <taxon>Neopterygii</taxon>
        <taxon>Teleostei</taxon>
        <taxon>Neoteleostei</taxon>
        <taxon>Acanthomorphata</taxon>
        <taxon>Anabantaria</taxon>
        <taxon>Anabantiformes</taxon>
        <taxon>Channoidei</taxon>
        <taxon>Channidae</taxon>
        <taxon>Channa</taxon>
    </lineage>
</organism>
<keyword evidence="1" id="KW-0812">Transmembrane</keyword>
<gene>
    <name evidence="2" type="ORF">EXN66_Car019170</name>
</gene>
<keyword evidence="3" id="KW-1185">Reference proteome</keyword>
<protein>
    <submittedName>
        <fullName evidence="2">Uncharacterized protein</fullName>
    </submittedName>
</protein>
<reference evidence="2 3" key="1">
    <citation type="submission" date="2019-02" db="EMBL/GenBank/DDBJ databases">
        <title>Opniocepnalus argus genome.</title>
        <authorList>
            <person name="Zhou C."/>
            <person name="Xiao S."/>
        </authorList>
    </citation>
    <scope>NUCLEOTIDE SEQUENCE [LARGE SCALE GENOMIC DNA]</scope>
    <source>
        <strain evidence="2">OARG1902GOOAL</strain>
        <tissue evidence="2">Muscle</tissue>
    </source>
</reference>
<dbReference type="EMBL" id="CM015730">
    <property type="protein sequence ID" value="KAF3703482.1"/>
    <property type="molecule type" value="Genomic_DNA"/>
</dbReference>
<proteinExistence type="predicted"/>